<dbReference type="RefSeq" id="WP_281465737.1">
    <property type="nucleotide sequence ID" value="NZ_CP124535.1"/>
</dbReference>
<dbReference type="EMBL" id="CP124535">
    <property type="protein sequence ID" value="WGV15911.1"/>
    <property type="molecule type" value="Genomic_DNA"/>
</dbReference>
<dbReference type="InterPro" id="IPR027417">
    <property type="entry name" value="P-loop_NTPase"/>
</dbReference>
<sequence length="300" mass="32787">MGNILDIYTDFYGLTARPFAIAPDPALIYWSSAHKRAYSLLEYGIITRAPITLITGEVGSGKTVLIQHLLRSGAEDVTYGLVSNAQGGRDELLRWVLLALGQPAEAGDTYVDLYARFEEHLVAEYAAGRRVVLVFDEAQNLTVESLEEIRMFTNINTGTDELLQVVLVGLPELRERILKPGLRAIAQRVTAAFHIPPMDAATTAAYIAHRLACVGGKVPLFTPDAVAMIHDQARGVPRLTNQLCDFAMVYAFSKGSPEVDRVTVQQVLRDGVFFAGIEPAALSSEDETARVPVFRAGREA</sequence>
<dbReference type="InterPro" id="IPR049945">
    <property type="entry name" value="AAA_22"/>
</dbReference>
<protein>
    <submittedName>
        <fullName evidence="2">AAA family ATPase</fullName>
    </submittedName>
</protein>
<dbReference type="InterPro" id="IPR052026">
    <property type="entry name" value="ExeA_AAA_ATPase_DNA-bind"/>
</dbReference>
<proteinExistence type="predicted"/>
<evidence type="ECO:0000313" key="3">
    <source>
        <dbReference type="Proteomes" id="UP001230978"/>
    </source>
</evidence>
<accession>A0ABY8Q5P8</accession>
<gene>
    <name evidence="2" type="ORF">QF092_16915</name>
</gene>
<organism evidence="2 3">
    <name type="scientific">Fuscovulum ytuae</name>
    <dbReference type="NCBI Taxonomy" id="3042299"/>
    <lineage>
        <taxon>Bacteria</taxon>
        <taxon>Pseudomonadati</taxon>
        <taxon>Pseudomonadota</taxon>
        <taxon>Alphaproteobacteria</taxon>
        <taxon>Rhodobacterales</taxon>
        <taxon>Paracoccaceae</taxon>
        <taxon>Fuscovulum</taxon>
    </lineage>
</organism>
<dbReference type="SUPFAM" id="SSF52540">
    <property type="entry name" value="P-loop containing nucleoside triphosphate hydrolases"/>
    <property type="match status" value="1"/>
</dbReference>
<reference evidence="2 3" key="1">
    <citation type="submission" date="2023-04" db="EMBL/GenBank/DDBJ databases">
        <title>YMD61, complete Genome.</title>
        <authorList>
            <person name="Zhang J."/>
        </authorList>
    </citation>
    <scope>NUCLEOTIDE SEQUENCE [LARGE SCALE GENOMIC DNA]</scope>
    <source>
        <strain evidence="2 3">YMD61</strain>
    </source>
</reference>
<evidence type="ECO:0000259" key="1">
    <source>
        <dbReference type="Pfam" id="PF13401"/>
    </source>
</evidence>
<keyword evidence="3" id="KW-1185">Reference proteome</keyword>
<feature type="domain" description="ORC1/DEAH AAA+ ATPase" evidence="1">
    <location>
        <begin position="48"/>
        <end position="177"/>
    </location>
</feature>
<dbReference type="Gene3D" id="3.40.50.300">
    <property type="entry name" value="P-loop containing nucleotide triphosphate hydrolases"/>
    <property type="match status" value="1"/>
</dbReference>
<dbReference type="PANTHER" id="PTHR35894">
    <property type="entry name" value="GENERAL SECRETION PATHWAY PROTEIN A-RELATED"/>
    <property type="match status" value="1"/>
</dbReference>
<dbReference type="Proteomes" id="UP001230978">
    <property type="component" value="Chromosome"/>
</dbReference>
<name>A0ABY8Q5P8_9RHOB</name>
<dbReference type="Pfam" id="PF13401">
    <property type="entry name" value="AAA_22"/>
    <property type="match status" value="1"/>
</dbReference>
<evidence type="ECO:0000313" key="2">
    <source>
        <dbReference type="EMBL" id="WGV15911.1"/>
    </source>
</evidence>
<dbReference type="PANTHER" id="PTHR35894:SF1">
    <property type="entry name" value="PHOSPHORIBULOKINASE _ URIDINE KINASE FAMILY"/>
    <property type="match status" value="1"/>
</dbReference>